<comment type="caution">
    <text evidence="2">The sequence shown here is derived from an EMBL/GenBank/DDBJ whole genome shotgun (WGS) entry which is preliminary data.</text>
</comment>
<dbReference type="AlphaFoldDB" id="A0AAD3S7U0"/>
<keyword evidence="3" id="KW-1185">Reference proteome</keyword>
<dbReference type="EMBL" id="BSYO01000006">
    <property type="protein sequence ID" value="GMH05889.1"/>
    <property type="molecule type" value="Genomic_DNA"/>
</dbReference>
<feature type="region of interest" description="Disordered" evidence="1">
    <location>
        <begin position="1"/>
        <end position="55"/>
    </location>
</feature>
<dbReference type="Proteomes" id="UP001279734">
    <property type="component" value="Unassembled WGS sequence"/>
</dbReference>
<reference evidence="2" key="1">
    <citation type="submission" date="2023-05" db="EMBL/GenBank/DDBJ databases">
        <title>Nepenthes gracilis genome sequencing.</title>
        <authorList>
            <person name="Fukushima K."/>
        </authorList>
    </citation>
    <scope>NUCLEOTIDE SEQUENCE</scope>
    <source>
        <strain evidence="2">SING2019-196</strain>
    </source>
</reference>
<gene>
    <name evidence="2" type="ORF">Nepgr_007729</name>
</gene>
<protein>
    <submittedName>
        <fullName evidence="2">Uncharacterized protein</fullName>
    </submittedName>
</protein>
<evidence type="ECO:0000313" key="3">
    <source>
        <dbReference type="Proteomes" id="UP001279734"/>
    </source>
</evidence>
<sequence>MLDRGSLSPPTYIFVSSSQRQASTTDNPSQHLTPVKTRYNPDRMPRGAGRARGPRPLRFVVELQINPISGAKALINQAEYRHWKRTMQQTEKSDSSNKRRQKEL</sequence>
<feature type="compositionally biased region" description="Basic and acidic residues" evidence="1">
    <location>
        <begin position="91"/>
        <end position="104"/>
    </location>
</feature>
<evidence type="ECO:0000256" key="1">
    <source>
        <dbReference type="SAM" id="MobiDB-lite"/>
    </source>
</evidence>
<feature type="compositionally biased region" description="Polar residues" evidence="1">
    <location>
        <begin position="14"/>
        <end position="32"/>
    </location>
</feature>
<organism evidence="2 3">
    <name type="scientific">Nepenthes gracilis</name>
    <name type="common">Slender pitcher plant</name>
    <dbReference type="NCBI Taxonomy" id="150966"/>
    <lineage>
        <taxon>Eukaryota</taxon>
        <taxon>Viridiplantae</taxon>
        <taxon>Streptophyta</taxon>
        <taxon>Embryophyta</taxon>
        <taxon>Tracheophyta</taxon>
        <taxon>Spermatophyta</taxon>
        <taxon>Magnoliopsida</taxon>
        <taxon>eudicotyledons</taxon>
        <taxon>Gunneridae</taxon>
        <taxon>Pentapetalae</taxon>
        <taxon>Caryophyllales</taxon>
        <taxon>Nepenthaceae</taxon>
        <taxon>Nepenthes</taxon>
    </lineage>
</organism>
<accession>A0AAD3S7U0</accession>
<feature type="region of interest" description="Disordered" evidence="1">
    <location>
        <begin position="85"/>
        <end position="104"/>
    </location>
</feature>
<name>A0AAD3S7U0_NEPGR</name>
<evidence type="ECO:0000313" key="2">
    <source>
        <dbReference type="EMBL" id="GMH05889.1"/>
    </source>
</evidence>
<proteinExistence type="predicted"/>